<reference evidence="1 2" key="1">
    <citation type="submission" date="2023-03" db="EMBL/GenBank/DDBJ databases">
        <title>Bacillus Genome Sequencing.</title>
        <authorList>
            <person name="Dunlap C."/>
        </authorList>
    </citation>
    <scope>NUCLEOTIDE SEQUENCE [LARGE SCALE GENOMIC DNA]</scope>
    <source>
        <strain evidence="1 2">NRS-38</strain>
    </source>
</reference>
<dbReference type="Proteomes" id="UP001339962">
    <property type="component" value="Unassembled WGS sequence"/>
</dbReference>
<gene>
    <name evidence="1" type="ORF">P9850_12165</name>
</gene>
<protein>
    <submittedName>
        <fullName evidence="1">Uncharacterized protein</fullName>
    </submittedName>
</protein>
<comment type="caution">
    <text evidence="1">The sequence shown here is derived from an EMBL/GenBank/DDBJ whole genome shotgun (WGS) entry which is preliminary data.</text>
</comment>
<dbReference type="RefSeq" id="WP_328218781.1">
    <property type="nucleotide sequence ID" value="NZ_JARTLI010000027.1"/>
</dbReference>
<proteinExistence type="predicted"/>
<accession>A0ABD5IW67</accession>
<evidence type="ECO:0000313" key="1">
    <source>
        <dbReference type="EMBL" id="MED5052572.1"/>
    </source>
</evidence>
<dbReference type="EMBL" id="JARTLI010000027">
    <property type="protein sequence ID" value="MED5052572.1"/>
    <property type="molecule type" value="Genomic_DNA"/>
</dbReference>
<dbReference type="AlphaFoldDB" id="A0ABD5IW67"/>
<name>A0ABD5IW67_9BACL</name>
<sequence length="123" mass="14177">MEQLSIFDFIRPDGIDVFFQDGAMYAFAPKGSFAEEPVELGDKTIYPGQYVSRLGEKDRTSFRMKEGFYLRYCGKAEKLILFSVNDTISDYYYAFGYVDRNTLVIGSHVGCRDIRIQHLKIKS</sequence>
<evidence type="ECO:0000313" key="2">
    <source>
        <dbReference type="Proteomes" id="UP001339962"/>
    </source>
</evidence>
<organism evidence="1 2">
    <name type="scientific">Anoxybacteroides rupiense</name>
    <dbReference type="NCBI Taxonomy" id="311460"/>
    <lineage>
        <taxon>Bacteria</taxon>
        <taxon>Bacillati</taxon>
        <taxon>Bacillota</taxon>
        <taxon>Bacilli</taxon>
        <taxon>Bacillales</taxon>
        <taxon>Anoxybacillaceae</taxon>
        <taxon>Anoxybacteroides</taxon>
    </lineage>
</organism>